<proteinExistence type="predicted"/>
<feature type="region of interest" description="Disordered" evidence="2">
    <location>
        <begin position="479"/>
        <end position="527"/>
    </location>
</feature>
<feature type="compositionally biased region" description="Basic and acidic residues" evidence="2">
    <location>
        <begin position="508"/>
        <end position="527"/>
    </location>
</feature>
<feature type="compositionally biased region" description="Basic and acidic residues" evidence="2">
    <location>
        <begin position="19"/>
        <end position="41"/>
    </location>
</feature>
<feature type="region of interest" description="Disordered" evidence="2">
    <location>
        <begin position="306"/>
        <end position="333"/>
    </location>
</feature>
<organism evidence="4">
    <name type="scientific">Tanacetum cinerariifolium</name>
    <name type="common">Dalmatian daisy</name>
    <name type="synonym">Chrysanthemum cinerariifolium</name>
    <dbReference type="NCBI Taxonomy" id="118510"/>
    <lineage>
        <taxon>Eukaryota</taxon>
        <taxon>Viridiplantae</taxon>
        <taxon>Streptophyta</taxon>
        <taxon>Embryophyta</taxon>
        <taxon>Tracheophyta</taxon>
        <taxon>Spermatophyta</taxon>
        <taxon>Magnoliopsida</taxon>
        <taxon>eudicotyledons</taxon>
        <taxon>Gunneridae</taxon>
        <taxon>Pentapetalae</taxon>
        <taxon>asterids</taxon>
        <taxon>campanulids</taxon>
        <taxon>Asterales</taxon>
        <taxon>Asteraceae</taxon>
        <taxon>Asteroideae</taxon>
        <taxon>Anthemideae</taxon>
        <taxon>Anthemidinae</taxon>
        <taxon>Tanacetum</taxon>
    </lineage>
</organism>
<dbReference type="AlphaFoldDB" id="A0A6L2LR36"/>
<keyword evidence="4" id="KW-0808">Transferase</keyword>
<keyword evidence="1" id="KW-0175">Coiled coil</keyword>
<keyword evidence="4" id="KW-0695">RNA-directed DNA polymerase</keyword>
<sequence length="527" mass="59683">MFKNPKNSHNDGSKPSSNDGKKVDEDPRKGNKCKDQEKEDNLNSTNNVNVAGTNKVNADGGIISSELPFDLNMPALEDISIFDFSSDHEDDGAMTDMNNLYTTIQVSLIQTIRIHKDHPLDQLIGDFQSATQTRKMIKNLKEHGFIKEEVYVCQPSGFEDLNFPDRVYKVKKALYGLHQAPKAWFTKVKTVSIPMETQKPLLKDKDGEEVDVHIYQVNLKISHLHAVKRIFKYLKVQEIDSGCKFHNKVEYVVASSCCGQVLWIQKQLLDYGNPKRKDTHVPQPSGPTKFVTDEAVHKELGDRLVPRSRGDTTAQTRFESVSKHSNDSLLTRGNTVQSDKDRLELNELMALCTNLQTRVLELEKTKTTQQNKINSLKKRFKKLKKRNRSRTHKLKRLYKVRLTARVESSGDEESLGGEDVFVAEQEVVKDVNKIVVKEVVNAAQDNTATTTINTKETTLAQALEALKTLKTKVKGIVIHEQEEPRKSTTTTIPKQQSQDKGKGIMVEEPVKPKKKDQIRLDKEAAKI</sequence>
<gene>
    <name evidence="4" type="ORF">Tci_035385</name>
</gene>
<feature type="domain" description="Reverse transcriptase Ty1/copia-type" evidence="3">
    <location>
        <begin position="143"/>
        <end position="191"/>
    </location>
</feature>
<evidence type="ECO:0000256" key="1">
    <source>
        <dbReference type="SAM" id="Coils"/>
    </source>
</evidence>
<feature type="compositionally biased region" description="Polar residues" evidence="2">
    <location>
        <begin position="487"/>
        <end position="496"/>
    </location>
</feature>
<reference evidence="4" key="1">
    <citation type="journal article" date="2019" name="Sci. Rep.">
        <title>Draft genome of Tanacetum cinerariifolium, the natural source of mosquito coil.</title>
        <authorList>
            <person name="Yamashiro T."/>
            <person name="Shiraishi A."/>
            <person name="Satake H."/>
            <person name="Nakayama K."/>
        </authorList>
    </citation>
    <scope>NUCLEOTIDE SEQUENCE</scope>
</reference>
<feature type="region of interest" description="Disordered" evidence="2">
    <location>
        <begin position="1"/>
        <end position="57"/>
    </location>
</feature>
<dbReference type="InterPro" id="IPR013103">
    <property type="entry name" value="RVT_2"/>
</dbReference>
<evidence type="ECO:0000256" key="2">
    <source>
        <dbReference type="SAM" id="MobiDB-lite"/>
    </source>
</evidence>
<protein>
    <submittedName>
        <fullName evidence="4">Reverse transcriptase</fullName>
    </submittedName>
</protein>
<feature type="coiled-coil region" evidence="1">
    <location>
        <begin position="345"/>
        <end position="386"/>
    </location>
</feature>
<dbReference type="GO" id="GO:0003964">
    <property type="term" value="F:RNA-directed DNA polymerase activity"/>
    <property type="evidence" value="ECO:0007669"/>
    <property type="project" value="UniProtKB-KW"/>
</dbReference>
<evidence type="ECO:0000313" key="4">
    <source>
        <dbReference type="EMBL" id="GEU63407.1"/>
    </source>
</evidence>
<keyword evidence="4" id="KW-0548">Nucleotidyltransferase</keyword>
<name>A0A6L2LR36_TANCI</name>
<evidence type="ECO:0000259" key="3">
    <source>
        <dbReference type="Pfam" id="PF07727"/>
    </source>
</evidence>
<feature type="compositionally biased region" description="Polar residues" evidence="2">
    <location>
        <begin position="42"/>
        <end position="56"/>
    </location>
</feature>
<dbReference type="Pfam" id="PF07727">
    <property type="entry name" value="RVT_2"/>
    <property type="match status" value="1"/>
</dbReference>
<accession>A0A6L2LR36</accession>
<dbReference type="EMBL" id="BKCJ010004840">
    <property type="protein sequence ID" value="GEU63407.1"/>
    <property type="molecule type" value="Genomic_DNA"/>
</dbReference>
<comment type="caution">
    <text evidence="4">The sequence shown here is derived from an EMBL/GenBank/DDBJ whole genome shotgun (WGS) entry which is preliminary data.</text>
</comment>